<dbReference type="InterPro" id="IPR020904">
    <property type="entry name" value="Sc_DH/Rdtase_CS"/>
</dbReference>
<dbReference type="AlphaFoldDB" id="A0A0J8GNZ0"/>
<dbReference type="GO" id="GO:0016616">
    <property type="term" value="F:oxidoreductase activity, acting on the CH-OH group of donors, NAD or NADP as acceptor"/>
    <property type="evidence" value="ECO:0007669"/>
    <property type="project" value="UniProtKB-ARBA"/>
</dbReference>
<comment type="caution">
    <text evidence="4">The sequence shown here is derived from an EMBL/GenBank/DDBJ whole genome shotgun (WGS) entry which is preliminary data.</text>
</comment>
<evidence type="ECO:0000256" key="3">
    <source>
        <dbReference type="RuleBase" id="RU000363"/>
    </source>
</evidence>
<dbReference type="CDD" id="cd05346">
    <property type="entry name" value="SDR_c5"/>
    <property type="match status" value="1"/>
</dbReference>
<dbReference type="InterPro" id="IPR036291">
    <property type="entry name" value="NAD(P)-bd_dom_sf"/>
</dbReference>
<evidence type="ECO:0000313" key="4">
    <source>
        <dbReference type="EMBL" id="KMT64515.1"/>
    </source>
</evidence>
<evidence type="ECO:0000313" key="5">
    <source>
        <dbReference type="Proteomes" id="UP000037600"/>
    </source>
</evidence>
<comment type="similarity">
    <text evidence="1 3">Belongs to the short-chain dehydrogenases/reductases (SDR) family.</text>
</comment>
<sequence length="249" mass="27526">MKTVLITGATAGFGEAAAKRFIKEGWQVIGTGRRAERLSALQAELGDNFFPLAFDIRDFKAVESAISSLPEQWQKIDTLVNNAGLALGLNKFDEGDISDWETMIDTNIKGLLYVTKTVLAKFIKQEQGHVINLGSTAGTYPYPGSNVYGSTKAFVNMFSLELRADITGKNIRVTCIEPGYCETEFAVVRFKGDVDKASNFYQGMEPLTADDIAESIYWSASLPPHMNVNKLELMPTRQTFAGFNVERKN</sequence>
<evidence type="ECO:0000256" key="2">
    <source>
        <dbReference type="ARBA" id="ARBA00023002"/>
    </source>
</evidence>
<dbReference type="InterPro" id="IPR002347">
    <property type="entry name" value="SDR_fam"/>
</dbReference>
<dbReference type="Proteomes" id="UP000037600">
    <property type="component" value="Unassembled WGS sequence"/>
</dbReference>
<accession>A0A0J8GNZ0</accession>
<dbReference type="PRINTS" id="PR00081">
    <property type="entry name" value="GDHRDH"/>
</dbReference>
<dbReference type="PANTHER" id="PTHR42901:SF1">
    <property type="entry name" value="ALCOHOL DEHYDROGENASE"/>
    <property type="match status" value="1"/>
</dbReference>
<dbReference type="PRINTS" id="PR00080">
    <property type="entry name" value="SDRFAMILY"/>
</dbReference>
<organism evidence="4 5">
    <name type="scientific">Catenovulum maritimum</name>
    <dbReference type="NCBI Taxonomy" id="1513271"/>
    <lineage>
        <taxon>Bacteria</taxon>
        <taxon>Pseudomonadati</taxon>
        <taxon>Pseudomonadota</taxon>
        <taxon>Gammaproteobacteria</taxon>
        <taxon>Alteromonadales</taxon>
        <taxon>Alteromonadaceae</taxon>
        <taxon>Catenovulum</taxon>
    </lineage>
</organism>
<keyword evidence="2" id="KW-0560">Oxidoreductase</keyword>
<dbReference type="STRING" id="1513271.XM47_13720"/>
<proteinExistence type="inferred from homology"/>
<dbReference type="SUPFAM" id="SSF51735">
    <property type="entry name" value="NAD(P)-binding Rossmann-fold domains"/>
    <property type="match status" value="1"/>
</dbReference>
<dbReference type="PANTHER" id="PTHR42901">
    <property type="entry name" value="ALCOHOL DEHYDROGENASE"/>
    <property type="match status" value="1"/>
</dbReference>
<name>A0A0J8GNZ0_9ALTE</name>
<dbReference type="FunFam" id="3.40.50.720:FF:000047">
    <property type="entry name" value="NADP-dependent L-serine/L-allo-threonine dehydrogenase"/>
    <property type="match status" value="1"/>
</dbReference>
<evidence type="ECO:0000256" key="1">
    <source>
        <dbReference type="ARBA" id="ARBA00006484"/>
    </source>
</evidence>
<dbReference type="Gene3D" id="3.40.50.720">
    <property type="entry name" value="NAD(P)-binding Rossmann-like Domain"/>
    <property type="match status" value="1"/>
</dbReference>
<dbReference type="PROSITE" id="PS00061">
    <property type="entry name" value="ADH_SHORT"/>
    <property type="match status" value="1"/>
</dbReference>
<keyword evidence="5" id="KW-1185">Reference proteome</keyword>
<protein>
    <submittedName>
        <fullName evidence="4">Malonic semialdehyde reductase</fullName>
    </submittedName>
</protein>
<dbReference type="OrthoDB" id="9810734at2"/>
<dbReference type="Pfam" id="PF00106">
    <property type="entry name" value="adh_short"/>
    <property type="match status" value="1"/>
</dbReference>
<dbReference type="EMBL" id="LAZL01000023">
    <property type="protein sequence ID" value="KMT64515.1"/>
    <property type="molecule type" value="Genomic_DNA"/>
</dbReference>
<dbReference type="RefSeq" id="WP_048693619.1">
    <property type="nucleotide sequence ID" value="NZ_KQ130496.1"/>
</dbReference>
<reference evidence="4 5" key="1">
    <citation type="submission" date="2015-04" db="EMBL/GenBank/DDBJ databases">
        <title>Draft Genome Sequence of the Novel Agar-Digesting Marine Bacterium Q1.</title>
        <authorList>
            <person name="Li Y."/>
            <person name="Li D."/>
            <person name="Chen G."/>
            <person name="Du Z."/>
        </authorList>
    </citation>
    <scope>NUCLEOTIDE SEQUENCE [LARGE SCALE GENOMIC DNA]</scope>
    <source>
        <strain evidence="4 5">Q1</strain>
    </source>
</reference>
<gene>
    <name evidence="4" type="ORF">XM47_13720</name>
</gene>